<protein>
    <recommendedName>
        <fullName evidence="3">beta-N-acetylhexosaminidase</fullName>
        <ecNumber evidence="3">3.2.1.52</ecNumber>
    </recommendedName>
    <alternativeName>
        <fullName evidence="6">Beta-N-acetylhexosaminidase</fullName>
    </alternativeName>
    <alternativeName>
        <fullName evidence="7">N-acetyl-beta-glucosaminidase</fullName>
    </alternativeName>
</protein>
<accession>A0AA41W5N6</accession>
<dbReference type="GO" id="GO:0030203">
    <property type="term" value="P:glycosaminoglycan metabolic process"/>
    <property type="evidence" value="ECO:0007669"/>
    <property type="project" value="TreeGrafter"/>
</dbReference>
<comment type="similarity">
    <text evidence="2">Belongs to the glycosyl hydrolase 20 family.</text>
</comment>
<keyword evidence="4" id="KW-0378">Hydrolase</keyword>
<dbReference type="GO" id="GO:0004563">
    <property type="term" value="F:beta-N-acetylhexosaminidase activity"/>
    <property type="evidence" value="ECO:0007669"/>
    <property type="project" value="UniProtKB-EC"/>
</dbReference>
<organism evidence="10 11">
    <name type="scientific">Echinimonas agarilytica</name>
    <dbReference type="NCBI Taxonomy" id="1215918"/>
    <lineage>
        <taxon>Bacteria</taxon>
        <taxon>Pseudomonadati</taxon>
        <taxon>Pseudomonadota</taxon>
        <taxon>Gammaproteobacteria</taxon>
        <taxon>Alteromonadales</taxon>
        <taxon>Echinimonadaceae</taxon>
        <taxon>Echinimonas</taxon>
    </lineage>
</organism>
<dbReference type="Pfam" id="PF03173">
    <property type="entry name" value="CHB_HEX"/>
    <property type="match status" value="1"/>
</dbReference>
<dbReference type="Gene3D" id="3.20.20.80">
    <property type="entry name" value="Glycosidases"/>
    <property type="match status" value="1"/>
</dbReference>
<dbReference type="SMART" id="SM01081">
    <property type="entry name" value="CHB_HEX"/>
    <property type="match status" value="1"/>
</dbReference>
<evidence type="ECO:0000256" key="7">
    <source>
        <dbReference type="ARBA" id="ARBA00033000"/>
    </source>
</evidence>
<proteinExistence type="inferred from homology"/>
<dbReference type="InterPro" id="IPR008965">
    <property type="entry name" value="CBM2/CBM3_carb-bd_dom_sf"/>
</dbReference>
<dbReference type="InterPro" id="IPR012291">
    <property type="entry name" value="CBM2_carb-bd_dom_sf"/>
</dbReference>
<comment type="caution">
    <text evidence="10">The sequence shown here is derived from an EMBL/GenBank/DDBJ whole genome shotgun (WGS) entry which is preliminary data.</text>
</comment>
<keyword evidence="5" id="KW-0326">Glycosidase</keyword>
<dbReference type="InterPro" id="IPR025705">
    <property type="entry name" value="Beta_hexosaminidase_sua/sub"/>
</dbReference>
<feature type="domain" description="Chitobiase/beta-hexosaminidases N-terminal" evidence="9">
    <location>
        <begin position="33"/>
        <end position="194"/>
    </location>
</feature>
<dbReference type="EC" id="3.2.1.52" evidence="3"/>
<gene>
    <name evidence="10" type="ORF">NAF29_05010</name>
</gene>
<dbReference type="EMBL" id="JAMQGP010000002">
    <property type="protein sequence ID" value="MCM2679037.1"/>
    <property type="molecule type" value="Genomic_DNA"/>
</dbReference>
<dbReference type="AlphaFoldDB" id="A0AA41W5N6"/>
<dbReference type="InterPro" id="IPR017853">
    <property type="entry name" value="GH"/>
</dbReference>
<dbReference type="InterPro" id="IPR014756">
    <property type="entry name" value="Ig_E-set"/>
</dbReference>
<dbReference type="RefSeq" id="WP_251260405.1">
    <property type="nucleotide sequence ID" value="NZ_JAMQGP010000002.1"/>
</dbReference>
<evidence type="ECO:0000256" key="2">
    <source>
        <dbReference type="ARBA" id="ARBA00006285"/>
    </source>
</evidence>
<evidence type="ECO:0000256" key="3">
    <source>
        <dbReference type="ARBA" id="ARBA00012663"/>
    </source>
</evidence>
<dbReference type="GO" id="GO:0005975">
    <property type="term" value="P:carbohydrate metabolic process"/>
    <property type="evidence" value="ECO:0007669"/>
    <property type="project" value="InterPro"/>
</dbReference>
<dbReference type="Pfam" id="PF00728">
    <property type="entry name" value="Glyco_hydro_20"/>
    <property type="match status" value="1"/>
</dbReference>
<dbReference type="SUPFAM" id="SSF81296">
    <property type="entry name" value="E set domains"/>
    <property type="match status" value="1"/>
</dbReference>
<dbReference type="InterPro" id="IPR004867">
    <property type="entry name" value="CHB_C_dom"/>
</dbReference>
<comment type="catalytic activity">
    <reaction evidence="1">
        <text>Hydrolysis of terminal non-reducing N-acetyl-D-hexosamine residues in N-acetyl-beta-D-hexosaminides.</text>
        <dbReference type="EC" id="3.2.1.52"/>
    </reaction>
</comment>
<evidence type="ECO:0000313" key="10">
    <source>
        <dbReference type="EMBL" id="MCM2679037.1"/>
    </source>
</evidence>
<dbReference type="PRINTS" id="PR00738">
    <property type="entry name" value="GLHYDRLASE20"/>
</dbReference>
<dbReference type="InterPro" id="IPR015883">
    <property type="entry name" value="Glyco_hydro_20_cat"/>
</dbReference>
<dbReference type="Gene3D" id="3.30.379.10">
    <property type="entry name" value="Chitobiase/beta-hexosaminidase domain 2-like"/>
    <property type="match status" value="1"/>
</dbReference>
<dbReference type="PANTHER" id="PTHR22600">
    <property type="entry name" value="BETA-HEXOSAMINIDASE"/>
    <property type="match status" value="1"/>
</dbReference>
<evidence type="ECO:0000256" key="5">
    <source>
        <dbReference type="ARBA" id="ARBA00023295"/>
    </source>
</evidence>
<sequence>MSHSLTQLLIAAGVTSALLGCESEQANIDSAAEQLRWTAEVVSNHPAKSEANCVELGAEWGSCYTAKFTLLNQGEAITHTDWQLYFHSVRRIVRFDSEVLDIEHLTGDLYRLTPNQNWQGIGQGEQLELPFVGEFWQLFNFDFMPRAFLVSEGTEPRVIANTKTNDVSEFTLPLVLENASRSSTDANIQMNASTRYVANERASFEQSERVQSGIIPKPKSQVLFAGVRDLSSGIQWNIPDLAQSNIDALTRRLRQTGIQLSSSGVKVVGEIVQDLTSQEGYKLTVSADKIMIQAASEIGLFYGAQSFISAVKSAEPKIQFMTVQDAPRFSTRAMHTDIARNFQSLETFKKLITQMAAYKLNTLHIGLTNDEGWRIEIPSLPELTHVGAKRCFDLSEATCLLPQLGSGPTSDNSGSGYFSQQQYIELLEHAHANFVNVIPEINMPAHARAAVVSMEARYQQQMARGNTQAAMRYRLLDPADTSHVTTVQFYDKTSFINPCLASSMQFVGTVMADLVAMHKTAGQPLKTWHYGGDEAKNIHLSNGYQDLDGDGEVGKIDLAKEDTPFGRSPACQKLVEKGIVSEVSELPTYFAIEVSKLAHQQGVTTFQAWQDGLKYADSADQFATQNVRVNLWEMVYAGAADTLPEWNAKGFGVVLTSPDFLYFDMPNEVHPNEPGYYWATRYSDAFKVFSYTPSNLAQSAELNTDRDGRSFSATTPAGVNQPAGMSGSFWSETIRTPELFDYMIFPRLLALAERSWHQPEWELTPVIGQNFFKGETRRTPLHVLHDDWQRFANLIGQKELARMDRAGIDYRLPVPGAIWESGQVQSNVAFPGLAIEKALQLDGTVELVTKNSDGTRQSRLTVLKSLMTQ</sequence>
<dbReference type="SUPFAM" id="SSF55545">
    <property type="entry name" value="beta-N-acetylhexosaminidase-like domain"/>
    <property type="match status" value="1"/>
</dbReference>
<dbReference type="SUPFAM" id="SSF49384">
    <property type="entry name" value="Carbohydrate-binding domain"/>
    <property type="match status" value="1"/>
</dbReference>
<evidence type="ECO:0000256" key="8">
    <source>
        <dbReference type="PIRSR" id="PIRSR625705-1"/>
    </source>
</evidence>
<evidence type="ECO:0000256" key="1">
    <source>
        <dbReference type="ARBA" id="ARBA00001231"/>
    </source>
</evidence>
<dbReference type="PANTHER" id="PTHR22600:SF57">
    <property type="entry name" value="BETA-N-ACETYLHEXOSAMINIDASE"/>
    <property type="match status" value="1"/>
</dbReference>
<dbReference type="InterPro" id="IPR015882">
    <property type="entry name" value="HEX_bac_N"/>
</dbReference>
<dbReference type="SUPFAM" id="SSF51445">
    <property type="entry name" value="(Trans)glycosidases"/>
    <property type="match status" value="1"/>
</dbReference>
<dbReference type="InterPro" id="IPR004866">
    <property type="entry name" value="CHB/HEX_N_dom"/>
</dbReference>
<evidence type="ECO:0000313" key="11">
    <source>
        <dbReference type="Proteomes" id="UP001165393"/>
    </source>
</evidence>
<name>A0AA41W5N6_9GAMM</name>
<feature type="active site" description="Proton donor" evidence="8">
    <location>
        <position position="534"/>
    </location>
</feature>
<evidence type="ECO:0000256" key="6">
    <source>
        <dbReference type="ARBA" id="ARBA00030512"/>
    </source>
</evidence>
<dbReference type="Proteomes" id="UP001165393">
    <property type="component" value="Unassembled WGS sequence"/>
</dbReference>
<reference evidence="10 11" key="1">
    <citation type="journal article" date="2013" name="Antonie Van Leeuwenhoek">
        <title>Echinimonas agarilytica gen. nov., sp. nov., a new gammaproteobacterium isolated from the sea urchin Strongylocentrotus intermedius.</title>
        <authorList>
            <person name="Nedashkovskaya O.I."/>
            <person name="Stenkova A.M."/>
            <person name="Zhukova N.V."/>
            <person name="Van Trappen S."/>
            <person name="Lee J.S."/>
            <person name="Kim S.B."/>
        </authorList>
    </citation>
    <scope>NUCLEOTIDE SEQUENCE [LARGE SCALE GENOMIC DNA]</scope>
    <source>
        <strain evidence="10 11">KMM 6351</strain>
    </source>
</reference>
<keyword evidence="11" id="KW-1185">Reference proteome</keyword>
<evidence type="ECO:0000256" key="4">
    <source>
        <dbReference type="ARBA" id="ARBA00022801"/>
    </source>
</evidence>
<dbReference type="Pfam" id="PF03174">
    <property type="entry name" value="CHB_HEX_C"/>
    <property type="match status" value="1"/>
</dbReference>
<dbReference type="InterPro" id="IPR029018">
    <property type="entry name" value="Hex-like_dom2"/>
</dbReference>
<dbReference type="Gene3D" id="2.60.40.290">
    <property type="match status" value="1"/>
</dbReference>
<dbReference type="GO" id="GO:0030247">
    <property type="term" value="F:polysaccharide binding"/>
    <property type="evidence" value="ECO:0007669"/>
    <property type="project" value="InterPro"/>
</dbReference>
<evidence type="ECO:0000259" key="9">
    <source>
        <dbReference type="SMART" id="SM01081"/>
    </source>
</evidence>
<dbReference type="GO" id="GO:0016020">
    <property type="term" value="C:membrane"/>
    <property type="evidence" value="ECO:0007669"/>
    <property type="project" value="TreeGrafter"/>
</dbReference>
<dbReference type="Pfam" id="PF02838">
    <property type="entry name" value="Glyco_hydro_20b"/>
    <property type="match status" value="1"/>
</dbReference>